<evidence type="ECO:0000313" key="2">
    <source>
        <dbReference type="EMBL" id="AGK58819.1"/>
    </source>
</evidence>
<gene>
    <name evidence="2" type="ORF">HYPDE_35738</name>
</gene>
<protein>
    <submittedName>
        <fullName evidence="2">Uncharacterized protein</fullName>
    </submittedName>
</protein>
<organism evidence="2 3">
    <name type="scientific">Hyphomicrobium denitrificans 1NES1</name>
    <dbReference type="NCBI Taxonomy" id="670307"/>
    <lineage>
        <taxon>Bacteria</taxon>
        <taxon>Pseudomonadati</taxon>
        <taxon>Pseudomonadota</taxon>
        <taxon>Alphaproteobacteria</taxon>
        <taxon>Hyphomicrobiales</taxon>
        <taxon>Hyphomicrobiaceae</taxon>
        <taxon>Hyphomicrobium</taxon>
    </lineage>
</organism>
<dbReference type="eggNOG" id="ENOG5032W1S">
    <property type="taxonomic scope" value="Bacteria"/>
</dbReference>
<evidence type="ECO:0000313" key="3">
    <source>
        <dbReference type="Proteomes" id="UP000005952"/>
    </source>
</evidence>
<keyword evidence="1" id="KW-0472">Membrane</keyword>
<dbReference type="STRING" id="670307.HYPDE_35738"/>
<dbReference type="AlphaFoldDB" id="N0B5J6"/>
<keyword evidence="3" id="KW-1185">Reference proteome</keyword>
<name>N0B5J6_9HYPH</name>
<dbReference type="HOGENOM" id="CLU_1991018_0_0_5"/>
<accession>N0B5J6</accession>
<reference evidence="2 3" key="1">
    <citation type="journal article" date="2013" name="Genome Announc.">
        <title>Genome sequences for three denitrifying bacterial strains isolated from a uranium- and nitrate-contaminated subsurface environment.</title>
        <authorList>
            <person name="Venkatramanan R."/>
            <person name="Prakash O."/>
            <person name="Woyke T."/>
            <person name="Chain P."/>
            <person name="Goodwin L.A."/>
            <person name="Watson D."/>
            <person name="Brooks S."/>
            <person name="Kostka J.E."/>
            <person name="Green S.J."/>
        </authorList>
    </citation>
    <scope>NUCLEOTIDE SEQUENCE [LARGE SCALE GENOMIC DNA]</scope>
    <source>
        <strain evidence="2 3">1NES1</strain>
    </source>
</reference>
<feature type="transmembrane region" description="Helical" evidence="1">
    <location>
        <begin position="100"/>
        <end position="117"/>
    </location>
</feature>
<feature type="transmembrane region" description="Helical" evidence="1">
    <location>
        <begin position="21"/>
        <end position="42"/>
    </location>
</feature>
<sequence>MIGGTVEKPHYEPPKQSALGQLFDSLFLLVLVLAALFTPLYLKLAGGGKIELPLADKSTWAGLGQNAAQAAQWEKLGFHPDTAAPLITSRFDYSFSPLELGITAVVVIGYFVLLFMFSKREYIEVIEERFGRK</sequence>
<dbReference type="KEGG" id="hdt:HYPDE_35738"/>
<proteinExistence type="predicted"/>
<evidence type="ECO:0000256" key="1">
    <source>
        <dbReference type="SAM" id="Phobius"/>
    </source>
</evidence>
<dbReference type="EMBL" id="CP005587">
    <property type="protein sequence ID" value="AGK58819.1"/>
    <property type="molecule type" value="Genomic_DNA"/>
</dbReference>
<keyword evidence="1" id="KW-1133">Transmembrane helix</keyword>
<dbReference type="Proteomes" id="UP000005952">
    <property type="component" value="Chromosome"/>
</dbReference>
<keyword evidence="1" id="KW-0812">Transmembrane</keyword>